<evidence type="ECO:0000259" key="3">
    <source>
        <dbReference type="Pfam" id="PF00535"/>
    </source>
</evidence>
<dbReference type="PANTHER" id="PTHR48090">
    <property type="entry name" value="UNDECAPRENYL-PHOSPHATE 4-DEOXY-4-FORMAMIDO-L-ARABINOSE TRANSFERASE-RELATED"/>
    <property type="match status" value="1"/>
</dbReference>
<evidence type="ECO:0000313" key="6">
    <source>
        <dbReference type="Proteomes" id="UP000011669"/>
    </source>
</evidence>
<evidence type="ECO:0000259" key="4">
    <source>
        <dbReference type="Pfam" id="PF26629"/>
    </source>
</evidence>
<dbReference type="PATRIC" id="fig|1227455.4.peg.529"/>
<keyword evidence="2" id="KW-1133">Transmembrane helix</keyword>
<dbReference type="STRING" id="1227455.C449_02592"/>
<dbReference type="InterPro" id="IPR058718">
    <property type="entry name" value="Agl6_TM_C"/>
</dbReference>
<feature type="transmembrane region" description="Helical" evidence="2">
    <location>
        <begin position="269"/>
        <end position="290"/>
    </location>
</feature>
<dbReference type="Gene3D" id="3.90.550.10">
    <property type="entry name" value="Spore Coat Polysaccharide Biosynthesis Protein SpsA, Chain A"/>
    <property type="match status" value="1"/>
</dbReference>
<feature type="transmembrane region" description="Helical" evidence="2">
    <location>
        <begin position="302"/>
        <end position="327"/>
    </location>
</feature>
<reference evidence="5 6" key="1">
    <citation type="journal article" date="2014" name="PLoS Genet.">
        <title>Phylogenetically driven sequencing of extremely halophilic archaea reveals strategies for static and dynamic osmo-response.</title>
        <authorList>
            <person name="Becker E.A."/>
            <person name="Seitzer P.M."/>
            <person name="Tritt A."/>
            <person name="Larsen D."/>
            <person name="Krusor M."/>
            <person name="Yao A.I."/>
            <person name="Wu D."/>
            <person name="Madern D."/>
            <person name="Eisen J.A."/>
            <person name="Darling A.E."/>
            <person name="Facciotti M.T."/>
        </authorList>
    </citation>
    <scope>NUCLEOTIDE SEQUENCE [LARGE SCALE GENOMIC DNA]</scope>
    <source>
        <strain evidence="5 6">DSM 5350</strain>
    </source>
</reference>
<dbReference type="GO" id="GO:0016740">
    <property type="term" value="F:transferase activity"/>
    <property type="evidence" value="ECO:0007669"/>
    <property type="project" value="UniProtKB-KW"/>
</dbReference>
<keyword evidence="5" id="KW-0808">Transferase</keyword>
<dbReference type="Pfam" id="PF26629">
    <property type="entry name" value="GT2_TM_C"/>
    <property type="match status" value="1"/>
</dbReference>
<feature type="transmembrane region" description="Helical" evidence="2">
    <location>
        <begin position="383"/>
        <end position="406"/>
    </location>
</feature>
<name>M0MNY1_9EURY</name>
<dbReference type="InParanoid" id="M0MNY1"/>
<feature type="domain" description="Glycosyltransferase 2-like" evidence="3">
    <location>
        <begin position="46"/>
        <end position="207"/>
    </location>
</feature>
<keyword evidence="6" id="KW-1185">Reference proteome</keyword>
<sequence length="440" mass="47487">MDIRKQIGGDEAASIQVKNTNEGHLRSLSTSAVLVPRTAEQEPVVSVILPTLNEEEGIGECIQRIIATLNELDITGEIIVSDSSTDQTPVVAAEMGAFVVTPDQVGYGYAYRYAFEYARGEYVVMGDADMTYDFEELPKLLELVTRGEADMVMGSRLQGTILPGSMPALHRYIGNPLLTMLLNLFYGVGVNDAHSGFRVFRREVLDTLSLKTDGMEFASEMVMAAGANDLRIAEVPITYHKRLGEATLSSFPDGWRHVKFIMTNAPGKLFSVPAFGLMLAGIFAMVASVLGPVVGVSRFGTATLLVGSLLTIAGFQIGSLAAFSSIVSQPVRPSKGLVTSWIKRDFHLESALATGGLLIAMGGMYVAYAVTEWVVNGAVQRQLIAFDVFAVTAIVIGLFTVFNSLFIELSNQSRTSGSGSIVQKEPRTEDELLENEGYVA</sequence>
<feature type="transmembrane region" description="Helical" evidence="2">
    <location>
        <begin position="348"/>
        <end position="371"/>
    </location>
</feature>
<gene>
    <name evidence="5" type="ORF">C449_02592</name>
</gene>
<dbReference type="AlphaFoldDB" id="M0MNY1"/>
<feature type="domain" description="Low-salt glycan biosynthesis hexosyltransferase Agl6 C-terminal transmembrane region" evidence="4">
    <location>
        <begin position="329"/>
        <end position="409"/>
    </location>
</feature>
<dbReference type="InterPro" id="IPR029044">
    <property type="entry name" value="Nucleotide-diphossugar_trans"/>
</dbReference>
<organism evidence="5 6">
    <name type="scientific">Halococcus saccharolyticus DSM 5350</name>
    <dbReference type="NCBI Taxonomy" id="1227455"/>
    <lineage>
        <taxon>Archaea</taxon>
        <taxon>Methanobacteriati</taxon>
        <taxon>Methanobacteriota</taxon>
        <taxon>Stenosarchaea group</taxon>
        <taxon>Halobacteria</taxon>
        <taxon>Halobacteriales</taxon>
        <taxon>Halococcaceae</taxon>
        <taxon>Halococcus</taxon>
    </lineage>
</organism>
<dbReference type="InterPro" id="IPR001173">
    <property type="entry name" value="Glyco_trans_2-like"/>
</dbReference>
<accession>M0MNY1</accession>
<dbReference type="PANTHER" id="PTHR48090:SF7">
    <property type="entry name" value="RFBJ PROTEIN"/>
    <property type="match status" value="1"/>
</dbReference>
<proteinExistence type="predicted"/>
<comment type="caution">
    <text evidence="5">The sequence shown here is derived from an EMBL/GenBank/DDBJ whole genome shotgun (WGS) entry which is preliminary data.</text>
</comment>
<evidence type="ECO:0000256" key="1">
    <source>
        <dbReference type="SAM" id="MobiDB-lite"/>
    </source>
</evidence>
<dbReference type="EMBL" id="AOMD01000010">
    <property type="protein sequence ID" value="EMA47053.1"/>
    <property type="molecule type" value="Genomic_DNA"/>
</dbReference>
<dbReference type="Pfam" id="PF00535">
    <property type="entry name" value="Glycos_transf_2"/>
    <property type="match status" value="1"/>
</dbReference>
<feature type="region of interest" description="Disordered" evidence="1">
    <location>
        <begin position="415"/>
        <end position="440"/>
    </location>
</feature>
<evidence type="ECO:0000313" key="5">
    <source>
        <dbReference type="EMBL" id="EMA47053.1"/>
    </source>
</evidence>
<dbReference type="OrthoDB" id="147253at2157"/>
<dbReference type="SUPFAM" id="SSF53448">
    <property type="entry name" value="Nucleotide-diphospho-sugar transferases"/>
    <property type="match status" value="1"/>
</dbReference>
<evidence type="ECO:0000256" key="2">
    <source>
        <dbReference type="SAM" id="Phobius"/>
    </source>
</evidence>
<protein>
    <submittedName>
        <fullName evidence="5">Glycosyl transferase family 2</fullName>
    </submittedName>
</protein>
<dbReference type="InterPro" id="IPR050256">
    <property type="entry name" value="Glycosyltransferase_2"/>
</dbReference>
<keyword evidence="2" id="KW-0472">Membrane</keyword>
<dbReference type="CDD" id="cd04179">
    <property type="entry name" value="DPM_DPG-synthase_like"/>
    <property type="match status" value="1"/>
</dbReference>
<keyword evidence="2" id="KW-0812">Transmembrane</keyword>
<dbReference type="Proteomes" id="UP000011669">
    <property type="component" value="Unassembled WGS sequence"/>
</dbReference>
<dbReference type="RefSeq" id="WP_006076343.1">
    <property type="nucleotide sequence ID" value="NZ_AOMD01000010.1"/>
</dbReference>